<protein>
    <submittedName>
        <fullName evidence="1">Uncharacterized protein</fullName>
    </submittedName>
</protein>
<evidence type="ECO:0000313" key="2">
    <source>
        <dbReference type="Proteomes" id="UP000324536"/>
    </source>
</evidence>
<proteinExistence type="predicted"/>
<dbReference type="OrthoDB" id="7219339at2"/>
<dbReference type="Proteomes" id="UP000324536">
    <property type="component" value="Plasmid unnamed1"/>
</dbReference>
<sequence length="104" mass="11413">MKGTVSETLLQILMPLVEAEREAEGLQSAEDYAAFRERHAVLNARVLAALKAEVETRETLSLADLQDLYRLVVAHPALRGSVSDQAVAGAVLSEAWQGLKGWRR</sequence>
<keyword evidence="1" id="KW-0614">Plasmid</keyword>
<gene>
    <name evidence="1" type="ORF">FLP30_12845</name>
</gene>
<evidence type="ECO:0000313" key="1">
    <source>
        <dbReference type="EMBL" id="QEO18766.1"/>
    </source>
</evidence>
<dbReference type="AlphaFoldDB" id="A0A5C1YQZ3"/>
<dbReference type="KEGG" id="acek:FLP30_12845"/>
<reference evidence="1 2" key="1">
    <citation type="submission" date="2019-09" db="EMBL/GenBank/DDBJ databases">
        <title>Genome sequencing of strain KACC 21233.</title>
        <authorList>
            <person name="Heo J."/>
            <person name="Kim S.-J."/>
            <person name="Kim J.-S."/>
            <person name="Hong S.-B."/>
            <person name="Kwon S.-W."/>
        </authorList>
    </citation>
    <scope>NUCLEOTIDE SEQUENCE [LARGE SCALE GENOMIC DNA]</scope>
    <source>
        <strain evidence="1 2">KACC 21233</strain>
        <plasmid evidence="1 2">unnamed1</plasmid>
    </source>
</reference>
<dbReference type="EMBL" id="CP043507">
    <property type="protein sequence ID" value="QEO18766.1"/>
    <property type="molecule type" value="Genomic_DNA"/>
</dbReference>
<geneLocation type="plasmid" evidence="1">
    <name>unnamed1</name>
</geneLocation>
<organism evidence="1 2">
    <name type="scientific">Acetobacter vaccinii</name>
    <dbReference type="NCBI Taxonomy" id="2592655"/>
    <lineage>
        <taxon>Bacteria</taxon>
        <taxon>Pseudomonadati</taxon>
        <taxon>Pseudomonadota</taxon>
        <taxon>Alphaproteobacteria</taxon>
        <taxon>Acetobacterales</taxon>
        <taxon>Acetobacteraceae</taxon>
        <taxon>Acetobacter</taxon>
    </lineage>
</organism>
<name>A0A5C1YQZ3_9PROT</name>
<keyword evidence="2" id="KW-1185">Reference proteome</keyword>
<accession>A0A5C1YQZ3</accession>
<dbReference type="RefSeq" id="WP_149280423.1">
    <property type="nucleotide sequence ID" value="NZ_CP043507.1"/>
</dbReference>